<feature type="transmembrane region" description="Helical" evidence="6">
    <location>
        <begin position="136"/>
        <end position="159"/>
    </location>
</feature>
<feature type="transmembrane region" description="Helical" evidence="6">
    <location>
        <begin position="255"/>
        <end position="276"/>
    </location>
</feature>
<dbReference type="InterPro" id="IPR020846">
    <property type="entry name" value="MFS_dom"/>
</dbReference>
<evidence type="ECO:0000256" key="5">
    <source>
        <dbReference type="ARBA" id="ARBA00023136"/>
    </source>
</evidence>
<protein>
    <submittedName>
        <fullName evidence="8">MFS transporter</fullName>
    </submittedName>
</protein>
<dbReference type="AlphaFoldDB" id="A0A552U9P7"/>
<name>A0A552U9P7_9SPHN</name>
<evidence type="ECO:0000313" key="9">
    <source>
        <dbReference type="Proteomes" id="UP000317894"/>
    </source>
</evidence>
<keyword evidence="3 6" id="KW-0812">Transmembrane</keyword>
<feature type="transmembrane region" description="Helical" evidence="6">
    <location>
        <begin position="314"/>
        <end position="336"/>
    </location>
</feature>
<evidence type="ECO:0000313" key="8">
    <source>
        <dbReference type="EMBL" id="TRW14938.1"/>
    </source>
</evidence>
<comment type="caution">
    <text evidence="8">The sequence shown here is derived from an EMBL/GenBank/DDBJ whole genome shotgun (WGS) entry which is preliminary data.</text>
</comment>
<feature type="transmembrane region" description="Helical" evidence="6">
    <location>
        <begin position="77"/>
        <end position="97"/>
    </location>
</feature>
<dbReference type="InterPro" id="IPR036259">
    <property type="entry name" value="MFS_trans_sf"/>
</dbReference>
<sequence length="420" mass="43043">MKPGGAASANYALVLLSLVSLLNYLDRMIIAVLVEPIKRDLNLSDTQVGLVAGFAFALLYALAGLPLARIADRGSRVALVSACLVVWSAMTALTGFARNFVELFLARMAVGIGEAGCVPASHSLIGDLFPPHRRALAIGIFQAGGLIGLSFGLAGAGWLAERYGWRVALMAAGAAGLPLALLLFLTMNEPPRAAADPAPARESAFATVRALFGHPAFVHLVVGISIGAFATYGMSQWISAFFIRSHGLGLAEVGLYGGLAGGGGGIAGAIAGGLAMTRLRRRDERWELWLPALAYAGAWPLFAGAFLVPGTLAAFTFQFAATFVAASGGAVALAAIQSFAEPHRRATAVAIMLMLSSLIGLGVGPAAVGVVSDALAASAGVDSLRYALALATAFLGWAALHFVLAARASETASAQLASDI</sequence>
<comment type="subcellular location">
    <subcellularLocation>
        <location evidence="1">Membrane</location>
        <topology evidence="1">Multi-pass membrane protein</topology>
    </subcellularLocation>
</comment>
<dbReference type="CDD" id="cd17328">
    <property type="entry name" value="MFS_spinster_like"/>
    <property type="match status" value="1"/>
</dbReference>
<dbReference type="InterPro" id="IPR044770">
    <property type="entry name" value="MFS_spinster-like"/>
</dbReference>
<feature type="transmembrane region" description="Helical" evidence="6">
    <location>
        <begin position="103"/>
        <end position="124"/>
    </location>
</feature>
<feature type="transmembrane region" description="Helical" evidence="6">
    <location>
        <begin position="288"/>
        <end position="308"/>
    </location>
</feature>
<evidence type="ECO:0000256" key="3">
    <source>
        <dbReference type="ARBA" id="ARBA00022692"/>
    </source>
</evidence>
<dbReference type="SUPFAM" id="SSF103473">
    <property type="entry name" value="MFS general substrate transporter"/>
    <property type="match status" value="1"/>
</dbReference>
<keyword evidence="2" id="KW-0813">Transport</keyword>
<dbReference type="PROSITE" id="PS50850">
    <property type="entry name" value="MFS"/>
    <property type="match status" value="1"/>
</dbReference>
<dbReference type="GO" id="GO:0022857">
    <property type="term" value="F:transmembrane transporter activity"/>
    <property type="evidence" value="ECO:0007669"/>
    <property type="project" value="InterPro"/>
</dbReference>
<accession>A0A552U9P7</accession>
<feature type="transmembrane region" description="Helical" evidence="6">
    <location>
        <begin position="217"/>
        <end position="243"/>
    </location>
</feature>
<dbReference type="EMBL" id="VJWA01000002">
    <property type="protein sequence ID" value="TRW14938.1"/>
    <property type="molecule type" value="Genomic_DNA"/>
</dbReference>
<dbReference type="Gene3D" id="1.20.1250.20">
    <property type="entry name" value="MFS general substrate transporter like domains"/>
    <property type="match status" value="1"/>
</dbReference>
<evidence type="ECO:0000256" key="1">
    <source>
        <dbReference type="ARBA" id="ARBA00004141"/>
    </source>
</evidence>
<dbReference type="PANTHER" id="PTHR23505">
    <property type="entry name" value="SPINSTER"/>
    <property type="match status" value="1"/>
</dbReference>
<evidence type="ECO:0000256" key="2">
    <source>
        <dbReference type="ARBA" id="ARBA00022448"/>
    </source>
</evidence>
<feature type="transmembrane region" description="Helical" evidence="6">
    <location>
        <begin position="165"/>
        <end position="185"/>
    </location>
</feature>
<evidence type="ECO:0000256" key="4">
    <source>
        <dbReference type="ARBA" id="ARBA00022989"/>
    </source>
</evidence>
<evidence type="ECO:0000256" key="6">
    <source>
        <dbReference type="SAM" id="Phobius"/>
    </source>
</evidence>
<reference evidence="8 9" key="1">
    <citation type="submission" date="2019-07" db="EMBL/GenBank/DDBJ databases">
        <title>Novel species isolated from glacier.</title>
        <authorList>
            <person name="Liu Q."/>
            <person name="Xin Y.-H."/>
        </authorList>
    </citation>
    <scope>NUCLEOTIDE SEQUENCE [LARGE SCALE GENOMIC DNA]</scope>
    <source>
        <strain evidence="8 9">LB1R16</strain>
    </source>
</reference>
<feature type="transmembrane region" description="Helical" evidence="6">
    <location>
        <begin position="46"/>
        <end position="65"/>
    </location>
</feature>
<feature type="transmembrane region" description="Helical" evidence="6">
    <location>
        <begin position="12"/>
        <end position="34"/>
    </location>
</feature>
<feature type="transmembrane region" description="Helical" evidence="6">
    <location>
        <begin position="384"/>
        <end position="406"/>
    </location>
</feature>
<gene>
    <name evidence="8" type="ORF">FMM06_14855</name>
</gene>
<keyword evidence="4 6" id="KW-1133">Transmembrane helix</keyword>
<proteinExistence type="predicted"/>
<dbReference type="PANTHER" id="PTHR23505:SF79">
    <property type="entry name" value="PROTEIN SPINSTER"/>
    <property type="match status" value="1"/>
</dbReference>
<organism evidence="8 9">
    <name type="scientific">Glacieibacterium frigidum</name>
    <dbReference type="NCBI Taxonomy" id="2593303"/>
    <lineage>
        <taxon>Bacteria</taxon>
        <taxon>Pseudomonadati</taxon>
        <taxon>Pseudomonadota</taxon>
        <taxon>Alphaproteobacteria</taxon>
        <taxon>Sphingomonadales</taxon>
        <taxon>Sphingosinicellaceae</taxon>
        <taxon>Glacieibacterium</taxon>
    </lineage>
</organism>
<dbReference type="Pfam" id="PF07690">
    <property type="entry name" value="MFS_1"/>
    <property type="match status" value="1"/>
</dbReference>
<evidence type="ECO:0000259" key="7">
    <source>
        <dbReference type="PROSITE" id="PS50850"/>
    </source>
</evidence>
<keyword evidence="9" id="KW-1185">Reference proteome</keyword>
<feature type="transmembrane region" description="Helical" evidence="6">
    <location>
        <begin position="348"/>
        <end position="372"/>
    </location>
</feature>
<dbReference type="InterPro" id="IPR011701">
    <property type="entry name" value="MFS"/>
</dbReference>
<dbReference type="GO" id="GO:0016020">
    <property type="term" value="C:membrane"/>
    <property type="evidence" value="ECO:0007669"/>
    <property type="project" value="UniProtKB-SubCell"/>
</dbReference>
<dbReference type="Proteomes" id="UP000317894">
    <property type="component" value="Unassembled WGS sequence"/>
</dbReference>
<dbReference type="OrthoDB" id="7497327at2"/>
<feature type="domain" description="Major facilitator superfamily (MFS) profile" evidence="7">
    <location>
        <begin position="12"/>
        <end position="408"/>
    </location>
</feature>
<keyword evidence="5 6" id="KW-0472">Membrane</keyword>